<dbReference type="Proteomes" id="UP000439022">
    <property type="component" value="Unassembled WGS sequence"/>
</dbReference>
<dbReference type="PANTHER" id="PTHR36435:SF1">
    <property type="entry name" value="CAAX AMINO TERMINAL PROTEASE FAMILY PROTEIN"/>
    <property type="match status" value="1"/>
</dbReference>
<protein>
    <submittedName>
        <fullName evidence="3">CPBP family intramembrane metalloprotease</fullName>
    </submittedName>
</protein>
<proteinExistence type="predicted"/>
<feature type="transmembrane region" description="Helical" evidence="1">
    <location>
        <begin position="193"/>
        <end position="212"/>
    </location>
</feature>
<dbReference type="AlphaFoldDB" id="A0A6A8GFM5"/>
<dbReference type="GO" id="GO:0008237">
    <property type="term" value="F:metallopeptidase activity"/>
    <property type="evidence" value="ECO:0007669"/>
    <property type="project" value="UniProtKB-KW"/>
</dbReference>
<keyword evidence="1" id="KW-0812">Transmembrane</keyword>
<organism evidence="3 4">
    <name type="scientific">Haloferax litoreum</name>
    <dbReference type="NCBI Taxonomy" id="2666140"/>
    <lineage>
        <taxon>Archaea</taxon>
        <taxon>Methanobacteriati</taxon>
        <taxon>Methanobacteriota</taxon>
        <taxon>Stenosarchaea group</taxon>
        <taxon>Halobacteria</taxon>
        <taxon>Halobacteriales</taxon>
        <taxon>Haloferacaceae</taxon>
        <taxon>Haloferax</taxon>
    </lineage>
</organism>
<accession>A0A6A8GFM5</accession>
<evidence type="ECO:0000256" key="1">
    <source>
        <dbReference type="SAM" id="Phobius"/>
    </source>
</evidence>
<keyword evidence="3" id="KW-0378">Hydrolase</keyword>
<evidence type="ECO:0000259" key="2">
    <source>
        <dbReference type="Pfam" id="PF02517"/>
    </source>
</evidence>
<dbReference type="GO" id="GO:0006508">
    <property type="term" value="P:proteolysis"/>
    <property type="evidence" value="ECO:0007669"/>
    <property type="project" value="UniProtKB-KW"/>
</dbReference>
<dbReference type="InterPro" id="IPR003675">
    <property type="entry name" value="Rce1/LyrA-like_dom"/>
</dbReference>
<feature type="transmembrane region" description="Helical" evidence="1">
    <location>
        <begin position="136"/>
        <end position="155"/>
    </location>
</feature>
<feature type="transmembrane region" description="Helical" evidence="1">
    <location>
        <begin position="49"/>
        <end position="72"/>
    </location>
</feature>
<gene>
    <name evidence="3" type="ORF">GJR96_07140</name>
</gene>
<feature type="domain" description="CAAX prenyl protease 2/Lysostaphin resistance protein A-like" evidence="2">
    <location>
        <begin position="136"/>
        <end position="231"/>
    </location>
</feature>
<keyword evidence="4" id="KW-1185">Reference proteome</keyword>
<dbReference type="GO" id="GO:0004175">
    <property type="term" value="F:endopeptidase activity"/>
    <property type="evidence" value="ECO:0007669"/>
    <property type="project" value="UniProtKB-ARBA"/>
</dbReference>
<dbReference type="InterPro" id="IPR052710">
    <property type="entry name" value="CAAX_protease"/>
</dbReference>
<sequence>MATTTRLFDSARSLVAALVLGGGGLLAGTILVVVTQVAAVSVGFELTPLSLIVISLILLQGIAFGGVALGYVTFRGLGRDYFGVSIPSLRDLAAVVLGYVTALGAAFVGALLVSTIGVEAGSNQVTEIAAQDPEVLLLLVPASFLLIGPGEELLFRGVVQNRIRESFGPVPGIALASAIFAAIHFVALTGGAGARLVTISILFFPSLVFGTAYELTDNLVVPALIHGAYNATLFTIAYIAFKFAEMNPDAMPSGLLFF</sequence>
<reference evidence="3 4" key="1">
    <citation type="submission" date="2019-11" db="EMBL/GenBank/DDBJ databases">
        <title>Whole genome sequence of Haloferax sp. MBLA0076.</title>
        <authorList>
            <person name="Seo M.-J."/>
            <person name="Cho E.-S."/>
        </authorList>
    </citation>
    <scope>NUCLEOTIDE SEQUENCE [LARGE SCALE GENOMIC DNA]</scope>
    <source>
        <strain evidence="3 4">MBLA0076</strain>
    </source>
</reference>
<dbReference type="PANTHER" id="PTHR36435">
    <property type="entry name" value="SLR1288 PROTEIN"/>
    <property type="match status" value="1"/>
</dbReference>
<keyword evidence="3" id="KW-0482">Metalloprotease</keyword>
<dbReference type="GO" id="GO:0080120">
    <property type="term" value="P:CAAX-box protein maturation"/>
    <property type="evidence" value="ECO:0007669"/>
    <property type="project" value="UniProtKB-ARBA"/>
</dbReference>
<feature type="transmembrane region" description="Helical" evidence="1">
    <location>
        <begin position="92"/>
        <end position="116"/>
    </location>
</feature>
<keyword evidence="1" id="KW-0472">Membrane</keyword>
<evidence type="ECO:0000313" key="4">
    <source>
        <dbReference type="Proteomes" id="UP000439022"/>
    </source>
</evidence>
<keyword evidence="1" id="KW-1133">Transmembrane helix</keyword>
<evidence type="ECO:0000313" key="3">
    <source>
        <dbReference type="EMBL" id="MRX21729.1"/>
    </source>
</evidence>
<dbReference type="RefSeq" id="WP_151162305.1">
    <property type="nucleotide sequence ID" value="NZ_WKJO01000001.1"/>
</dbReference>
<dbReference type="EMBL" id="WKJO01000001">
    <property type="protein sequence ID" value="MRX21729.1"/>
    <property type="molecule type" value="Genomic_DNA"/>
</dbReference>
<feature type="transmembrane region" description="Helical" evidence="1">
    <location>
        <begin position="219"/>
        <end position="241"/>
    </location>
</feature>
<dbReference type="Pfam" id="PF02517">
    <property type="entry name" value="Rce1-like"/>
    <property type="match status" value="1"/>
</dbReference>
<keyword evidence="3" id="KW-0645">Protease</keyword>
<name>A0A6A8GFM5_9EURY</name>
<feature type="transmembrane region" description="Helical" evidence="1">
    <location>
        <begin position="167"/>
        <end position="187"/>
    </location>
</feature>
<comment type="caution">
    <text evidence="3">The sequence shown here is derived from an EMBL/GenBank/DDBJ whole genome shotgun (WGS) entry which is preliminary data.</text>
</comment>